<sequence length="255" mass="27656">MPRKPSAAATDAASASTTLTTQVHDRIRADIIRGDLRPGQKLKIAETTARYGVGAIPVREALSRLAMSGFVEVRDQRGFYVRSVSAAELQDLTRVRVLVEGAALREAIALGDADWEGRVIGALHALSRLQPYEATPERKLDIQWERLHNDFHRQLLSACRSPYLLRMADELRDLTTRYRHISVSSQTTVSRDVAGEHQAIAQAAVSRKPDLAVALLSDHTATSSEIALTEFGAHAGASAATVGLAALAGEMRASR</sequence>
<dbReference type="InterPro" id="IPR011711">
    <property type="entry name" value="GntR_C"/>
</dbReference>
<dbReference type="SMART" id="SM00895">
    <property type="entry name" value="FCD"/>
    <property type="match status" value="1"/>
</dbReference>
<keyword evidence="3" id="KW-0804">Transcription</keyword>
<dbReference type="PROSITE" id="PS50949">
    <property type="entry name" value="HTH_GNTR"/>
    <property type="match status" value="1"/>
</dbReference>
<keyword evidence="1" id="KW-0805">Transcription regulation</keyword>
<dbReference type="SMART" id="SM00345">
    <property type="entry name" value="HTH_GNTR"/>
    <property type="match status" value="1"/>
</dbReference>
<dbReference type="Gene3D" id="1.20.120.530">
    <property type="entry name" value="GntR ligand-binding domain-like"/>
    <property type="match status" value="1"/>
</dbReference>
<keyword evidence="6" id="KW-1185">Reference proteome</keyword>
<dbReference type="RefSeq" id="WP_341412814.1">
    <property type="nucleotide sequence ID" value="NZ_JBBUTH010000010.1"/>
</dbReference>
<evidence type="ECO:0000259" key="4">
    <source>
        <dbReference type="PROSITE" id="PS50949"/>
    </source>
</evidence>
<dbReference type="EMBL" id="JBBUTH010000010">
    <property type="protein sequence ID" value="MEK8053083.1"/>
    <property type="molecule type" value="Genomic_DNA"/>
</dbReference>
<accession>A0ABU9CMM7</accession>
<evidence type="ECO:0000256" key="3">
    <source>
        <dbReference type="ARBA" id="ARBA00023163"/>
    </source>
</evidence>
<protein>
    <submittedName>
        <fullName evidence="5">FCD domain-containing protein</fullName>
    </submittedName>
</protein>
<dbReference type="Proteomes" id="UP001365405">
    <property type="component" value="Unassembled WGS sequence"/>
</dbReference>
<dbReference type="InterPro" id="IPR036388">
    <property type="entry name" value="WH-like_DNA-bd_sf"/>
</dbReference>
<proteinExistence type="predicted"/>
<dbReference type="SUPFAM" id="SSF48008">
    <property type="entry name" value="GntR ligand-binding domain-like"/>
    <property type="match status" value="1"/>
</dbReference>
<dbReference type="CDD" id="cd07377">
    <property type="entry name" value="WHTH_GntR"/>
    <property type="match status" value="1"/>
</dbReference>
<dbReference type="Pfam" id="PF07729">
    <property type="entry name" value="FCD"/>
    <property type="match status" value="1"/>
</dbReference>
<evidence type="ECO:0000256" key="1">
    <source>
        <dbReference type="ARBA" id="ARBA00023015"/>
    </source>
</evidence>
<organism evidence="5 6">
    <name type="scientific">Pseudaquabacterium inlustre</name>
    <dbReference type="NCBI Taxonomy" id="2984192"/>
    <lineage>
        <taxon>Bacteria</taxon>
        <taxon>Pseudomonadati</taxon>
        <taxon>Pseudomonadota</taxon>
        <taxon>Betaproteobacteria</taxon>
        <taxon>Burkholderiales</taxon>
        <taxon>Sphaerotilaceae</taxon>
        <taxon>Pseudaquabacterium</taxon>
    </lineage>
</organism>
<dbReference type="Gene3D" id="1.10.10.10">
    <property type="entry name" value="Winged helix-like DNA-binding domain superfamily/Winged helix DNA-binding domain"/>
    <property type="match status" value="1"/>
</dbReference>
<comment type="caution">
    <text evidence="5">The sequence shown here is derived from an EMBL/GenBank/DDBJ whole genome shotgun (WGS) entry which is preliminary data.</text>
</comment>
<keyword evidence="2" id="KW-0238">DNA-binding</keyword>
<dbReference type="SUPFAM" id="SSF46785">
    <property type="entry name" value="Winged helix' DNA-binding domain"/>
    <property type="match status" value="1"/>
</dbReference>
<gene>
    <name evidence="5" type="ORF">AACH10_22710</name>
</gene>
<evidence type="ECO:0000256" key="2">
    <source>
        <dbReference type="ARBA" id="ARBA00023125"/>
    </source>
</evidence>
<dbReference type="PANTHER" id="PTHR43537:SF20">
    <property type="entry name" value="HTH-TYPE TRANSCRIPTIONAL REPRESSOR GLAR"/>
    <property type="match status" value="1"/>
</dbReference>
<reference evidence="5 6" key="1">
    <citation type="submission" date="2024-04" db="EMBL/GenBank/DDBJ databases">
        <title>Novel species of the genus Ideonella isolated from streams.</title>
        <authorList>
            <person name="Lu H."/>
        </authorList>
    </citation>
    <scope>NUCLEOTIDE SEQUENCE [LARGE SCALE GENOMIC DNA]</scope>
    <source>
        <strain evidence="5 6">DXS22W</strain>
    </source>
</reference>
<dbReference type="InterPro" id="IPR000524">
    <property type="entry name" value="Tscrpt_reg_HTH_GntR"/>
</dbReference>
<feature type="domain" description="HTH gntR-type" evidence="4">
    <location>
        <begin position="17"/>
        <end position="84"/>
    </location>
</feature>
<evidence type="ECO:0000313" key="5">
    <source>
        <dbReference type="EMBL" id="MEK8053083.1"/>
    </source>
</evidence>
<evidence type="ECO:0000313" key="6">
    <source>
        <dbReference type="Proteomes" id="UP001365405"/>
    </source>
</evidence>
<dbReference type="InterPro" id="IPR036390">
    <property type="entry name" value="WH_DNA-bd_sf"/>
</dbReference>
<dbReference type="Pfam" id="PF00392">
    <property type="entry name" value="GntR"/>
    <property type="match status" value="1"/>
</dbReference>
<dbReference type="InterPro" id="IPR008920">
    <property type="entry name" value="TF_FadR/GntR_C"/>
</dbReference>
<dbReference type="PANTHER" id="PTHR43537">
    <property type="entry name" value="TRANSCRIPTIONAL REGULATOR, GNTR FAMILY"/>
    <property type="match status" value="1"/>
</dbReference>
<name>A0ABU9CMM7_9BURK</name>